<dbReference type="Gene3D" id="3.40.50.150">
    <property type="entry name" value="Vaccinia Virus protein VP39"/>
    <property type="match status" value="1"/>
</dbReference>
<evidence type="ECO:0000256" key="2">
    <source>
        <dbReference type="ARBA" id="ARBA00022679"/>
    </source>
</evidence>
<keyword evidence="1" id="KW-0489">Methyltransferase</keyword>
<proteinExistence type="predicted"/>
<keyword evidence="2" id="KW-0808">Transferase</keyword>
<organism evidence="5 6">
    <name type="scientific">Pseudo-nitzschia multistriata</name>
    <dbReference type="NCBI Taxonomy" id="183589"/>
    <lineage>
        <taxon>Eukaryota</taxon>
        <taxon>Sar</taxon>
        <taxon>Stramenopiles</taxon>
        <taxon>Ochrophyta</taxon>
        <taxon>Bacillariophyta</taxon>
        <taxon>Bacillariophyceae</taxon>
        <taxon>Bacillariophycidae</taxon>
        <taxon>Bacillariales</taxon>
        <taxon>Bacillariaceae</taxon>
        <taxon>Pseudo-nitzschia</taxon>
    </lineage>
</organism>
<evidence type="ECO:0008006" key="7">
    <source>
        <dbReference type="Google" id="ProtNLM"/>
    </source>
</evidence>
<sequence>MNSIRVQYIINEIQKVQMVAEDKSQNGIANSSKKASAPTSNKSTPPLAGLKALDVGCGGGLLSESLARLGGDVTAVDPSLTLVEHAKEHAEMDPRTRSIRYRGGYTIEQLAQESSEPCYDVICLLEVIEHVTDVDSILKAANSLLKPNTGRLFVSTMNRTIKSHVVAIVGAEYIMGYLPPGTHDWNEFRSPQEVEALMHRSGLQEVDVQGMVITKPPFGGQWHWKLDREDTDINWIGTYKLA</sequence>
<keyword evidence="4" id="KW-0949">S-adenosyl-L-methionine</keyword>
<accession>A0A448Z4M7</accession>
<dbReference type="PANTHER" id="PTHR43464:SF19">
    <property type="entry name" value="UBIQUINONE BIOSYNTHESIS O-METHYLTRANSFERASE, MITOCHONDRIAL"/>
    <property type="match status" value="1"/>
</dbReference>
<dbReference type="CDD" id="cd02440">
    <property type="entry name" value="AdoMet_MTases"/>
    <property type="match status" value="1"/>
</dbReference>
<gene>
    <name evidence="5" type="ORF">PSNMU_V1.4_AUG-EV-PASAV3_0039060</name>
</gene>
<dbReference type="SUPFAM" id="SSF53335">
    <property type="entry name" value="S-adenosyl-L-methionine-dependent methyltransferases"/>
    <property type="match status" value="1"/>
</dbReference>
<dbReference type="InterPro" id="IPR029063">
    <property type="entry name" value="SAM-dependent_MTases_sf"/>
</dbReference>
<dbReference type="GO" id="GO:0061542">
    <property type="term" value="F:3-demethylubiquinol 3-O-methyltransferase activity"/>
    <property type="evidence" value="ECO:0007669"/>
    <property type="project" value="InterPro"/>
</dbReference>
<dbReference type="GO" id="GO:0032259">
    <property type="term" value="P:methylation"/>
    <property type="evidence" value="ECO:0007669"/>
    <property type="project" value="UniProtKB-KW"/>
</dbReference>
<dbReference type="GO" id="GO:0010420">
    <property type="term" value="F:polyprenyldihydroxybenzoate methyltransferase activity"/>
    <property type="evidence" value="ECO:0007669"/>
    <property type="project" value="InterPro"/>
</dbReference>
<dbReference type="Pfam" id="PF13489">
    <property type="entry name" value="Methyltransf_23"/>
    <property type="match status" value="1"/>
</dbReference>
<protein>
    <recommendedName>
        <fullName evidence="7">3-demethylubiquinol 3-O-methyltransferase</fullName>
    </recommendedName>
</protein>
<dbReference type="InterPro" id="IPR010233">
    <property type="entry name" value="UbiG_MeTrfase"/>
</dbReference>
<evidence type="ECO:0000256" key="4">
    <source>
        <dbReference type="ARBA" id="ARBA00022691"/>
    </source>
</evidence>
<dbReference type="OrthoDB" id="3265906at2759"/>
<reference evidence="5 6" key="1">
    <citation type="submission" date="2019-01" db="EMBL/GenBank/DDBJ databases">
        <authorList>
            <person name="Ferrante I. M."/>
        </authorList>
    </citation>
    <scope>NUCLEOTIDE SEQUENCE [LARGE SCALE GENOMIC DNA]</scope>
    <source>
        <strain evidence="5 6">B856</strain>
    </source>
</reference>
<evidence type="ECO:0000313" key="6">
    <source>
        <dbReference type="Proteomes" id="UP000291116"/>
    </source>
</evidence>
<keyword evidence="6" id="KW-1185">Reference proteome</keyword>
<dbReference type="AlphaFoldDB" id="A0A448Z4M7"/>
<evidence type="ECO:0000256" key="3">
    <source>
        <dbReference type="ARBA" id="ARBA00022688"/>
    </source>
</evidence>
<evidence type="ECO:0000256" key="1">
    <source>
        <dbReference type="ARBA" id="ARBA00022603"/>
    </source>
</evidence>
<dbReference type="Proteomes" id="UP000291116">
    <property type="component" value="Unassembled WGS sequence"/>
</dbReference>
<keyword evidence="3" id="KW-0831">Ubiquinone biosynthesis</keyword>
<dbReference type="EMBL" id="CAACVS010000114">
    <property type="protein sequence ID" value="VEU37033.1"/>
    <property type="molecule type" value="Genomic_DNA"/>
</dbReference>
<dbReference type="GO" id="GO:0005739">
    <property type="term" value="C:mitochondrion"/>
    <property type="evidence" value="ECO:0007669"/>
    <property type="project" value="TreeGrafter"/>
</dbReference>
<dbReference type="PANTHER" id="PTHR43464">
    <property type="entry name" value="METHYLTRANSFERASE"/>
    <property type="match status" value="1"/>
</dbReference>
<name>A0A448Z4M7_9STRA</name>
<dbReference type="NCBIfam" id="TIGR01983">
    <property type="entry name" value="UbiG"/>
    <property type="match status" value="1"/>
</dbReference>
<evidence type="ECO:0000313" key="5">
    <source>
        <dbReference type="EMBL" id="VEU37033.1"/>
    </source>
</evidence>